<evidence type="ECO:0000256" key="1">
    <source>
        <dbReference type="SAM" id="MobiDB-lite"/>
    </source>
</evidence>
<name>A0A086M5G1_TOXGO</name>
<dbReference type="Proteomes" id="UP000028834">
    <property type="component" value="Unassembled WGS sequence"/>
</dbReference>
<accession>A0A086M5G1</accession>
<feature type="compositionally biased region" description="Polar residues" evidence="1">
    <location>
        <begin position="20"/>
        <end position="29"/>
    </location>
</feature>
<proteinExistence type="predicted"/>
<reference evidence="2 3" key="1">
    <citation type="submission" date="2014-05" db="EMBL/GenBank/DDBJ databases">
        <authorList>
            <person name="Sibley D."/>
            <person name="Venepally P."/>
            <person name="Karamycheva S."/>
            <person name="Hadjithomas M."/>
            <person name="Khan A."/>
            <person name="Brunk B."/>
            <person name="Roos D."/>
            <person name="Caler E."/>
            <person name="Lorenzi H."/>
        </authorList>
    </citation>
    <scope>NUCLEOTIDE SEQUENCE [LARGE SCALE GENOMIC DNA]</scope>
    <source>
        <strain evidence="2 3">RUB</strain>
    </source>
</reference>
<comment type="caution">
    <text evidence="2">The sequence shown here is derived from an EMBL/GenBank/DDBJ whole genome shotgun (WGS) entry which is preliminary data.</text>
</comment>
<feature type="region of interest" description="Disordered" evidence="1">
    <location>
        <begin position="20"/>
        <end position="44"/>
    </location>
</feature>
<protein>
    <submittedName>
        <fullName evidence="2">Uncharacterized protein</fullName>
    </submittedName>
</protein>
<evidence type="ECO:0000313" key="3">
    <source>
        <dbReference type="Proteomes" id="UP000028834"/>
    </source>
</evidence>
<gene>
    <name evidence="2" type="ORF">TGRUB_272390A</name>
</gene>
<organism evidence="2 3">
    <name type="scientific">Toxoplasma gondii RUB</name>
    <dbReference type="NCBI Taxonomy" id="935652"/>
    <lineage>
        <taxon>Eukaryota</taxon>
        <taxon>Sar</taxon>
        <taxon>Alveolata</taxon>
        <taxon>Apicomplexa</taxon>
        <taxon>Conoidasida</taxon>
        <taxon>Coccidia</taxon>
        <taxon>Eucoccidiorida</taxon>
        <taxon>Eimeriorina</taxon>
        <taxon>Sarcocystidae</taxon>
        <taxon>Toxoplasma</taxon>
    </lineage>
</organism>
<sequence>MPGSSASSLRMRLVFQPRGSSPVSLVSTTHSDRKRRTPAPLTHRTLPLSLPSPLASPRSNRAMAASASQLLSRFVVFLRPLMPALLFPTHRALCLLLLSPSRDRVVQTLCLLSRRGVAMSTPPRRLFSFPRCRRTTRSLASESKAPKCFPRALSDSLRRNFSRNTPVPPRRLPPRPRPLPTPLVCLVGLLRLRQVLPPLHPGPLRCRQRKMKR</sequence>
<dbReference type="VEuPathDB" id="ToxoDB:TGRUB_272390A"/>
<dbReference type="AlphaFoldDB" id="A0A086M5G1"/>
<dbReference type="EMBL" id="AFYV02000747">
    <property type="protein sequence ID" value="KFG64129.1"/>
    <property type="molecule type" value="Genomic_DNA"/>
</dbReference>
<evidence type="ECO:0000313" key="2">
    <source>
        <dbReference type="EMBL" id="KFG64129.1"/>
    </source>
</evidence>